<name>A0A2S7TZK6_9BACT</name>
<dbReference type="RefSeq" id="WP_105041866.1">
    <property type="nucleotide sequence ID" value="NZ_MQWA01000001.1"/>
</dbReference>
<proteinExistence type="predicted"/>
<sequence length="495" mass="53837">MNKIATGILALIAGVTIGWFAMPTGETSVSSDKPVASQVLSKLVEAGEIIDAEQRSRAVRAAFADAKAAEMKTLAAPVMQLAERRPDMSIRKEFLSRWGELAPRKALAYLGAESLLRDRTPVLTGWGRTDPDGAAESFSPSEKELSDNSHAEARALLAGIAEADPVKALLFADRFALADLTRWEPKPSIFPSNPSYEPSGSYQRSIDTWIPHDPTGAFEVMIALKSSRVREQALNELFTEWPYRDPEASQAAAIRLWERAQLDGDSSVPFHSLKLVETLAQNYGELKGAKAYDQAISLAAPDQRLAALKAALGGWKGWRGQGLPAVADFVAMRLNSDDKTSAESVLLVHAAGWTAGWLTEDGEKDEGIGKAAAWLEKLPAGEARDAAIRSIVSAWSWKPEQQKKLAEWANTLPPSHQRDIAVATSVATISEKEPARAMDMAATIDDPTLRAEALAHVGARFISKEEGGDMAFDVRKWMSQNPKIGKELRENTKTN</sequence>
<protein>
    <submittedName>
        <fullName evidence="2">Uncharacterized protein</fullName>
    </submittedName>
</protein>
<accession>A0A2S7TZK6</accession>
<organism evidence="2 3">
    <name type="scientific">Rubritalea profundi</name>
    <dbReference type="NCBI Taxonomy" id="1658618"/>
    <lineage>
        <taxon>Bacteria</taxon>
        <taxon>Pseudomonadati</taxon>
        <taxon>Verrucomicrobiota</taxon>
        <taxon>Verrucomicrobiia</taxon>
        <taxon>Verrucomicrobiales</taxon>
        <taxon>Rubritaleaceae</taxon>
        <taxon>Rubritalea</taxon>
    </lineage>
</organism>
<dbReference type="EMBL" id="MQWA01000001">
    <property type="protein sequence ID" value="PQJ27383.1"/>
    <property type="molecule type" value="Genomic_DNA"/>
</dbReference>
<reference evidence="2 3" key="1">
    <citation type="submission" date="2016-12" db="EMBL/GenBank/DDBJ databases">
        <title>Study of bacterial adaptation to deep sea.</title>
        <authorList>
            <person name="Song J."/>
            <person name="Yoshizawa S."/>
            <person name="Kogure K."/>
        </authorList>
    </citation>
    <scope>NUCLEOTIDE SEQUENCE [LARGE SCALE GENOMIC DNA]</scope>
    <source>
        <strain evidence="2 3">SAORIC-165</strain>
    </source>
</reference>
<gene>
    <name evidence="2" type="ORF">BSZ32_01975</name>
</gene>
<comment type="caution">
    <text evidence="2">The sequence shown here is derived from an EMBL/GenBank/DDBJ whole genome shotgun (WGS) entry which is preliminary data.</text>
</comment>
<feature type="region of interest" description="Disordered" evidence="1">
    <location>
        <begin position="126"/>
        <end position="145"/>
    </location>
</feature>
<dbReference type="AlphaFoldDB" id="A0A2S7TZK6"/>
<evidence type="ECO:0000256" key="1">
    <source>
        <dbReference type="SAM" id="MobiDB-lite"/>
    </source>
</evidence>
<evidence type="ECO:0000313" key="3">
    <source>
        <dbReference type="Proteomes" id="UP000239907"/>
    </source>
</evidence>
<keyword evidence="3" id="KW-1185">Reference proteome</keyword>
<dbReference type="Proteomes" id="UP000239907">
    <property type="component" value="Unassembled WGS sequence"/>
</dbReference>
<evidence type="ECO:0000313" key="2">
    <source>
        <dbReference type="EMBL" id="PQJ27383.1"/>
    </source>
</evidence>